<dbReference type="Pfam" id="PF02811">
    <property type="entry name" value="PHP"/>
    <property type="match status" value="1"/>
</dbReference>
<gene>
    <name evidence="2" type="ORF">FWJ32_11830</name>
</gene>
<sequence>MEWIKMKNCDMHVHTIYSDGTLRPSEIIDIAISNKIYAIAITDHDTTEGVINALNLIPDKKLNIIPGIELSAILEGFDIHILGYWIDYKNVDLIKKLNDIKAVRIERIEKMVKNLYDIASIKIDIEEVMKEGNYYTLGRPHIARVLIRHGYANDISDAFDKYLNKDSPIYVEKYRLSPEEAVKMIVDAGGAPVLAHPGLIDNKSLIPEIIKAGIYGIEVYHPKHKTDDIYLAHVFAEKYNLIETGGSDFHSPEDDTIGKCTIPYYNMIKLKERIKHRGFTSSIL</sequence>
<protein>
    <submittedName>
        <fullName evidence="2">PHP domain-containing protein</fullName>
    </submittedName>
</protein>
<dbReference type="Gene3D" id="1.10.150.650">
    <property type="match status" value="1"/>
</dbReference>
<dbReference type="SUPFAM" id="SSF89550">
    <property type="entry name" value="PHP domain-like"/>
    <property type="match status" value="1"/>
</dbReference>
<dbReference type="InterPro" id="IPR052018">
    <property type="entry name" value="PHP_domain"/>
</dbReference>
<name>A0A5D8Q822_9THEO</name>
<dbReference type="Proteomes" id="UP000322976">
    <property type="component" value="Unassembled WGS sequence"/>
</dbReference>
<dbReference type="InterPro" id="IPR003141">
    <property type="entry name" value="Pol/His_phosphatase_N"/>
</dbReference>
<dbReference type="InterPro" id="IPR004013">
    <property type="entry name" value="PHP_dom"/>
</dbReference>
<reference evidence="2 3" key="1">
    <citation type="submission" date="2019-08" db="EMBL/GenBank/DDBJ databases">
        <title>Calorimonas adulescens gen. nov., sp. nov., an anaerobic thermophilic bacterium from Sakhalin hot spring.</title>
        <authorList>
            <person name="Khomyakova M.A."/>
            <person name="Merkel A.Y."/>
            <person name="Novikov A."/>
            <person name="Bonch-Osmolovskaya E.A."/>
            <person name="Slobodkin A.I."/>
        </authorList>
    </citation>
    <scope>NUCLEOTIDE SEQUENCE [LARGE SCALE GENOMIC DNA]</scope>
    <source>
        <strain evidence="2 3">A05MB</strain>
    </source>
</reference>
<organism evidence="2 3">
    <name type="scientific">Calorimonas adulescens</name>
    <dbReference type="NCBI Taxonomy" id="2606906"/>
    <lineage>
        <taxon>Bacteria</taxon>
        <taxon>Bacillati</taxon>
        <taxon>Bacillota</taxon>
        <taxon>Clostridia</taxon>
        <taxon>Thermoanaerobacterales</taxon>
        <taxon>Thermoanaerobacteraceae</taxon>
        <taxon>Calorimonas</taxon>
    </lineage>
</organism>
<dbReference type="SMART" id="SM00481">
    <property type="entry name" value="POLIIIAc"/>
    <property type="match status" value="1"/>
</dbReference>
<comment type="caution">
    <text evidence="2">The sequence shown here is derived from an EMBL/GenBank/DDBJ whole genome shotgun (WGS) entry which is preliminary data.</text>
</comment>
<feature type="domain" description="Polymerase/histidinol phosphatase N-terminal" evidence="1">
    <location>
        <begin position="9"/>
        <end position="74"/>
    </location>
</feature>
<evidence type="ECO:0000313" key="2">
    <source>
        <dbReference type="EMBL" id="TZE80790.1"/>
    </source>
</evidence>
<dbReference type="CDD" id="cd07438">
    <property type="entry name" value="PHP_HisPPase_AMP"/>
    <property type="match status" value="1"/>
</dbReference>
<dbReference type="PANTHER" id="PTHR42924:SF3">
    <property type="entry name" value="POLYMERASE_HISTIDINOL PHOSPHATASE N-TERMINAL DOMAIN-CONTAINING PROTEIN"/>
    <property type="match status" value="1"/>
</dbReference>
<dbReference type="AlphaFoldDB" id="A0A5D8Q822"/>
<dbReference type="EMBL" id="VTPS01000023">
    <property type="protein sequence ID" value="TZE80790.1"/>
    <property type="molecule type" value="Genomic_DNA"/>
</dbReference>
<dbReference type="PANTHER" id="PTHR42924">
    <property type="entry name" value="EXONUCLEASE"/>
    <property type="match status" value="1"/>
</dbReference>
<dbReference type="InterPro" id="IPR016195">
    <property type="entry name" value="Pol/histidinol_Pase-like"/>
</dbReference>
<dbReference type="GO" id="GO:0035312">
    <property type="term" value="F:5'-3' DNA exonuclease activity"/>
    <property type="evidence" value="ECO:0007669"/>
    <property type="project" value="TreeGrafter"/>
</dbReference>
<dbReference type="GO" id="GO:0004534">
    <property type="term" value="F:5'-3' RNA exonuclease activity"/>
    <property type="evidence" value="ECO:0007669"/>
    <property type="project" value="TreeGrafter"/>
</dbReference>
<dbReference type="Gene3D" id="3.20.20.140">
    <property type="entry name" value="Metal-dependent hydrolases"/>
    <property type="match status" value="1"/>
</dbReference>
<keyword evidence="3" id="KW-1185">Reference proteome</keyword>
<evidence type="ECO:0000313" key="3">
    <source>
        <dbReference type="Proteomes" id="UP000322976"/>
    </source>
</evidence>
<accession>A0A5D8Q822</accession>
<evidence type="ECO:0000259" key="1">
    <source>
        <dbReference type="SMART" id="SM00481"/>
    </source>
</evidence>
<proteinExistence type="predicted"/>